<dbReference type="Pfam" id="PF26283">
    <property type="entry name" value="Ig_TRAPPC9-Trs120_4th"/>
    <property type="match status" value="1"/>
</dbReference>
<protein>
    <submittedName>
        <fullName evidence="9">TRAPP II complex</fullName>
    </submittedName>
</protein>
<gene>
    <name evidence="9" type="ORF">DFH08DRAFT_1081613</name>
</gene>
<dbReference type="Proteomes" id="UP001218218">
    <property type="component" value="Unassembled WGS sequence"/>
</dbReference>
<evidence type="ECO:0000313" key="9">
    <source>
        <dbReference type="EMBL" id="KAJ7343441.1"/>
    </source>
</evidence>
<name>A0AAD6ZX96_9AGAR</name>
<reference evidence="9" key="1">
    <citation type="submission" date="2023-03" db="EMBL/GenBank/DDBJ databases">
        <title>Massive genome expansion in bonnet fungi (Mycena s.s.) driven by repeated elements and novel gene families across ecological guilds.</title>
        <authorList>
            <consortium name="Lawrence Berkeley National Laboratory"/>
            <person name="Harder C.B."/>
            <person name="Miyauchi S."/>
            <person name="Viragh M."/>
            <person name="Kuo A."/>
            <person name="Thoen E."/>
            <person name="Andreopoulos B."/>
            <person name="Lu D."/>
            <person name="Skrede I."/>
            <person name="Drula E."/>
            <person name="Henrissat B."/>
            <person name="Morin E."/>
            <person name="Kohler A."/>
            <person name="Barry K."/>
            <person name="LaButti K."/>
            <person name="Morin E."/>
            <person name="Salamov A."/>
            <person name="Lipzen A."/>
            <person name="Mereny Z."/>
            <person name="Hegedus B."/>
            <person name="Baldrian P."/>
            <person name="Stursova M."/>
            <person name="Weitz H."/>
            <person name="Taylor A."/>
            <person name="Grigoriev I.V."/>
            <person name="Nagy L.G."/>
            <person name="Martin F."/>
            <person name="Kauserud H."/>
        </authorList>
    </citation>
    <scope>NUCLEOTIDE SEQUENCE</scope>
    <source>
        <strain evidence="9">CBHHK002</strain>
    </source>
</reference>
<keyword evidence="2" id="KW-0333">Golgi apparatus</keyword>
<evidence type="ECO:0000256" key="1">
    <source>
        <dbReference type="ARBA" id="ARBA00004555"/>
    </source>
</evidence>
<dbReference type="Pfam" id="PF26254">
    <property type="entry name" value="Ig_TRAPPC9-Trs120_1st"/>
    <property type="match status" value="1"/>
</dbReference>
<evidence type="ECO:0000259" key="8">
    <source>
        <dbReference type="Pfam" id="PF26283"/>
    </source>
</evidence>
<dbReference type="InterPro" id="IPR058563">
    <property type="entry name" value="Trs120_TRAPPC9_N"/>
</dbReference>
<dbReference type="Pfam" id="PF26280">
    <property type="entry name" value="Ig_TRAPPC9-Trs120_2nd"/>
    <property type="match status" value="1"/>
</dbReference>
<dbReference type="Pfam" id="PF26251">
    <property type="entry name" value="TPR_TRAPPC9-Trs120"/>
    <property type="match status" value="1"/>
</dbReference>
<dbReference type="Pfam" id="PF08626">
    <property type="entry name" value="TRAPPC9-Trs120"/>
    <property type="match status" value="1"/>
</dbReference>
<evidence type="ECO:0000256" key="3">
    <source>
        <dbReference type="SAM" id="MobiDB-lite"/>
    </source>
</evidence>
<feature type="compositionally biased region" description="Polar residues" evidence="3">
    <location>
        <begin position="242"/>
        <end position="264"/>
    </location>
</feature>
<dbReference type="InterPro" id="IPR058565">
    <property type="entry name" value="Ig_TRAPPC9_Trs120_1st"/>
</dbReference>
<evidence type="ECO:0000313" key="10">
    <source>
        <dbReference type="Proteomes" id="UP001218218"/>
    </source>
</evidence>
<evidence type="ECO:0000259" key="6">
    <source>
        <dbReference type="Pfam" id="PF26254"/>
    </source>
</evidence>
<dbReference type="PANTHER" id="PTHR21512:SF5">
    <property type="entry name" value="TRAFFICKING PROTEIN PARTICLE COMPLEX SUBUNIT 9"/>
    <property type="match status" value="1"/>
</dbReference>
<evidence type="ECO:0000259" key="7">
    <source>
        <dbReference type="Pfam" id="PF26282"/>
    </source>
</evidence>
<dbReference type="InterPro" id="IPR058568">
    <property type="entry name" value="Ig_TRAPPC9_Trs120_4th"/>
</dbReference>
<evidence type="ECO:0000259" key="5">
    <source>
        <dbReference type="Pfam" id="PF26251"/>
    </source>
</evidence>
<accession>A0AAD6ZX96</accession>
<keyword evidence="10" id="KW-1185">Reference proteome</keyword>
<dbReference type="Pfam" id="PF26282">
    <property type="entry name" value="Ig_TRAPPC9-Trs120_3rd"/>
    <property type="match status" value="1"/>
</dbReference>
<comment type="subcellular location">
    <subcellularLocation>
        <location evidence="1">Golgi apparatus</location>
    </subcellularLocation>
</comment>
<dbReference type="EMBL" id="JARIHO010000023">
    <property type="protein sequence ID" value="KAJ7343441.1"/>
    <property type="molecule type" value="Genomic_DNA"/>
</dbReference>
<dbReference type="PANTHER" id="PTHR21512">
    <property type="entry name" value="TRAFFICKING PROTEIN PARTICLE COMPLEX SUBUNIT 9"/>
    <property type="match status" value="1"/>
</dbReference>
<proteinExistence type="predicted"/>
<feature type="domain" description="Trs120/TRAPPC9 fourth Ig-like" evidence="8">
    <location>
        <begin position="1226"/>
        <end position="1307"/>
    </location>
</feature>
<dbReference type="InterPro" id="IPR058567">
    <property type="entry name" value="Ig_TRAPPC9_Trs120_3rd"/>
</dbReference>
<evidence type="ECO:0000256" key="2">
    <source>
        <dbReference type="ARBA" id="ARBA00023034"/>
    </source>
</evidence>
<sequence>MDTHAFASLAQVKILLVPVGTIPQSTFNKYAEELRSFDAIRLGDIPADNKDERARFMPNPLSTGYLHLSFPTHPPPFSHLPLSLLRPSNFPLAVIGLAACSKTDSLPSVLAEFNAALLDIFPAGGMYPLAKNCFVFEEGEGNTNVNLGDNVPGLVVIPSMMGNKKLYIGTLLADLCSHVLGEFGTLVQGLESPAGNEHLNSALMPMLPPPDLAQPVDNGRKRDSLPPLPNHNGQPEMKGFNLASTPNLKRNSSSASTFRQSTLSVPPTKKRLSSIGVASSHGRLFKVLGDFFLLAGRTEDAAVWYNEALLLFRSSSDAVWQAATLEGMATVSIIDAWSAGQGLNTSTSSSRGAWNDVFDKLSQAINLYQRFPGGDGEHNYSLLAYLYSCAVLRQASLLFSIWSAKGWGPVAFGTMLQPGPTPYLPPTLSHEGLTSWANLERLSSLSGIPRASISAVLAQVHGPWLLHLGPRERISILESTASLYACLGYRRKEAYILREVLGCILDLIVCGREEDGFSRLSSVPLPSGLGIQGPSSSQRGNVGVRFSENIDGNESVLRLLKYVCKVLGINLDAVRLLETSDADITEVQSAPASVEDDVATEFMEPYGWPELQVGVVREAVAVAEALPDYLAVAQFALSSLKTLQAVLAPGDQYHLYATSNRALMTAHRRGDSKSVEYWSGKPLVSINLLPLPLVRLPIEKPLSALQTRSSDIAPILTGGTDPFLYNPRRALGQGKSLVVQNELLDFVLVLRNPYIFDLEIQSLSLSTSGVVFDSKPVRVVLPAGSLHVVTLSGKATETGSLVVRGCLVQAPGGTKREFTLPVTTGEEEERISRKRAALECEVGRSKYSGLDCFPWEKASKRSSTQLTVSTTKPPLRFLEYAVVPEQPLLRIRRTSVTHGAVMMYNGEMSTIRLTLENVSPLPIDFLRLAFDDSTIASAQQALATGDLSVFDTYETEYDLLHRPLFAWNKEDGKDIPPGQKLTVNVNCYGKVGCTTGTIHVSYSYVHRSTTSLDPSPQVFHTRQLSYPVMVTVYHMLECQGMDILPFPSVPSELDEEQGEPDEHYLGNEAGWCLFSVEVRNTYGLPFEVSFERVQQGGARGTTSTTVSPGSTSRMVIPIKKFILSEAHLSRPIPTLSDRQFVVTKSKLSKVQERAQRELFWYREELFKRLRGRWREAGGTRSGDLSLRQQRMTLPMLETLRTETASIAMSLHRRESSGNIPVTLTGGKYHPPSSEFVYLRTKVTNLSLTSLVFTVDFDCQSSPHVIFEGLLRDVPIGRLESGESREVETGLCFLAYGRFEILAEAKIVGATESKGTGRLTAMVRAEE</sequence>
<dbReference type="InterPro" id="IPR058564">
    <property type="entry name" value="TPR_TRAPPC9_Trs120"/>
</dbReference>
<feature type="domain" description="Trs120/TRAPPC9 N-terminal" evidence="4">
    <location>
        <begin position="7"/>
        <end position="338"/>
    </location>
</feature>
<dbReference type="InterPro" id="IPR013935">
    <property type="entry name" value="Trs120_TRAPPC9"/>
</dbReference>
<dbReference type="GO" id="GO:0005802">
    <property type="term" value="C:trans-Golgi network"/>
    <property type="evidence" value="ECO:0007669"/>
    <property type="project" value="TreeGrafter"/>
</dbReference>
<feature type="domain" description="Trs120/TRAPPC9 first Ig-like" evidence="6">
    <location>
        <begin position="684"/>
        <end position="885"/>
    </location>
</feature>
<feature type="region of interest" description="Disordered" evidence="3">
    <location>
        <begin position="210"/>
        <end position="264"/>
    </location>
</feature>
<feature type="domain" description="Trs120/TRAPPC9 third Ig-like" evidence="7">
    <location>
        <begin position="1037"/>
        <end position="1199"/>
    </location>
</feature>
<organism evidence="9 10">
    <name type="scientific">Mycena albidolilacea</name>
    <dbReference type="NCBI Taxonomy" id="1033008"/>
    <lineage>
        <taxon>Eukaryota</taxon>
        <taxon>Fungi</taxon>
        <taxon>Dikarya</taxon>
        <taxon>Basidiomycota</taxon>
        <taxon>Agaricomycotina</taxon>
        <taxon>Agaricomycetes</taxon>
        <taxon>Agaricomycetidae</taxon>
        <taxon>Agaricales</taxon>
        <taxon>Marasmiineae</taxon>
        <taxon>Mycenaceae</taxon>
        <taxon>Mycena</taxon>
    </lineage>
</organism>
<feature type="domain" description="Trs120/TRAPPC9 TPR region" evidence="5">
    <location>
        <begin position="361"/>
        <end position="669"/>
    </location>
</feature>
<evidence type="ECO:0000259" key="4">
    <source>
        <dbReference type="Pfam" id="PF08626"/>
    </source>
</evidence>
<comment type="caution">
    <text evidence="9">The sequence shown here is derived from an EMBL/GenBank/DDBJ whole genome shotgun (WGS) entry which is preliminary data.</text>
</comment>